<dbReference type="Proteomes" id="UP001219525">
    <property type="component" value="Unassembled WGS sequence"/>
</dbReference>
<organism evidence="1 2">
    <name type="scientific">Mycena pura</name>
    <dbReference type="NCBI Taxonomy" id="153505"/>
    <lineage>
        <taxon>Eukaryota</taxon>
        <taxon>Fungi</taxon>
        <taxon>Dikarya</taxon>
        <taxon>Basidiomycota</taxon>
        <taxon>Agaricomycotina</taxon>
        <taxon>Agaricomycetes</taxon>
        <taxon>Agaricomycetidae</taxon>
        <taxon>Agaricales</taxon>
        <taxon>Marasmiineae</taxon>
        <taxon>Mycenaceae</taxon>
        <taxon>Mycena</taxon>
    </lineage>
</organism>
<evidence type="ECO:0008006" key="3">
    <source>
        <dbReference type="Google" id="ProtNLM"/>
    </source>
</evidence>
<sequence length="447" mass="50219">MASQADAFRVPALELPYELISKIFLNCLPRSRRVIPHPRRAPLHVSQICAQWRTVAIATPELWSSVYLEFLDAKAYYGIPILFGVPGAEAVDSDHHTADLLDLWFTRAGHYPLSISLICSKVCNELPKGVLGVLSAHSQHWGRVELQVPMTDFLVFNLITGPFPLLQSVGIRIMDYFNPFSSLRINALHSSPNLSALVLRGLSNNLAPPSLASLAAIPPTLTALQIAAPQWSLEDLVEISERLPHLRHLNLCTGGLWTINENASNRFMSPFQSLSLVSHNFHFLDNCDPSALEHLEVRLYHHAFPHFLGNLLLRMESHLTHLTLEVVDMKHSDLIAYLSAAPSLISLELMFHLGSDSVHGEERMRVLRRADLLPRLRTLRITDPARKPIYAQFLALLTARPMLMAAELRMWSPHPQIRRRMPPPPLHVIADLKILVASRPGFVGHVY</sequence>
<evidence type="ECO:0000313" key="2">
    <source>
        <dbReference type="Proteomes" id="UP001219525"/>
    </source>
</evidence>
<dbReference type="Gene3D" id="1.20.1280.50">
    <property type="match status" value="1"/>
</dbReference>
<dbReference type="AlphaFoldDB" id="A0AAD6V2A8"/>
<name>A0AAD6V2A8_9AGAR</name>
<evidence type="ECO:0000313" key="1">
    <source>
        <dbReference type="EMBL" id="KAJ7197805.1"/>
    </source>
</evidence>
<gene>
    <name evidence="1" type="ORF">GGX14DRAFT_667639</name>
</gene>
<dbReference type="EMBL" id="JARJCW010000076">
    <property type="protein sequence ID" value="KAJ7197805.1"/>
    <property type="molecule type" value="Genomic_DNA"/>
</dbReference>
<accession>A0AAD6V2A8</accession>
<keyword evidence="2" id="KW-1185">Reference proteome</keyword>
<reference evidence="1" key="1">
    <citation type="submission" date="2023-03" db="EMBL/GenBank/DDBJ databases">
        <title>Massive genome expansion in bonnet fungi (Mycena s.s.) driven by repeated elements and novel gene families across ecological guilds.</title>
        <authorList>
            <consortium name="Lawrence Berkeley National Laboratory"/>
            <person name="Harder C.B."/>
            <person name="Miyauchi S."/>
            <person name="Viragh M."/>
            <person name="Kuo A."/>
            <person name="Thoen E."/>
            <person name="Andreopoulos B."/>
            <person name="Lu D."/>
            <person name="Skrede I."/>
            <person name="Drula E."/>
            <person name="Henrissat B."/>
            <person name="Morin E."/>
            <person name="Kohler A."/>
            <person name="Barry K."/>
            <person name="LaButti K."/>
            <person name="Morin E."/>
            <person name="Salamov A."/>
            <person name="Lipzen A."/>
            <person name="Mereny Z."/>
            <person name="Hegedus B."/>
            <person name="Baldrian P."/>
            <person name="Stursova M."/>
            <person name="Weitz H."/>
            <person name="Taylor A."/>
            <person name="Grigoriev I.V."/>
            <person name="Nagy L.G."/>
            <person name="Martin F."/>
            <person name="Kauserud H."/>
        </authorList>
    </citation>
    <scope>NUCLEOTIDE SEQUENCE</scope>
    <source>
        <strain evidence="1">9144</strain>
    </source>
</reference>
<comment type="caution">
    <text evidence="1">The sequence shown here is derived from an EMBL/GenBank/DDBJ whole genome shotgun (WGS) entry which is preliminary data.</text>
</comment>
<dbReference type="Gene3D" id="3.80.10.10">
    <property type="entry name" value="Ribonuclease Inhibitor"/>
    <property type="match status" value="1"/>
</dbReference>
<dbReference type="InterPro" id="IPR032675">
    <property type="entry name" value="LRR_dom_sf"/>
</dbReference>
<protein>
    <recommendedName>
        <fullName evidence="3">F-box domain-containing protein</fullName>
    </recommendedName>
</protein>
<proteinExistence type="predicted"/>
<dbReference type="SUPFAM" id="SSF52047">
    <property type="entry name" value="RNI-like"/>
    <property type="match status" value="1"/>
</dbReference>